<comment type="caution">
    <text evidence="1">The sequence shown here is derived from an EMBL/GenBank/DDBJ whole genome shotgun (WGS) entry which is preliminary data.</text>
</comment>
<gene>
    <name evidence="1" type="ORF">F1189_13825</name>
</gene>
<protein>
    <submittedName>
        <fullName evidence="1">Uncharacterized protein</fullName>
    </submittedName>
</protein>
<proteinExistence type="predicted"/>
<dbReference type="RefSeq" id="WP_150041408.1">
    <property type="nucleotide sequence ID" value="NZ_OW485606.1"/>
</dbReference>
<sequence length="76" mass="8187">MSDAGEELNEIATELEHLALRLPHALATLVLSVAAARIASEAPDHARAAAVRNFHRGWRSARAEYAERAAAEVEGQ</sequence>
<name>A0A5M6ITJ7_9PROT</name>
<dbReference type="Proteomes" id="UP000325255">
    <property type="component" value="Unassembled WGS sequence"/>
</dbReference>
<evidence type="ECO:0000313" key="2">
    <source>
        <dbReference type="Proteomes" id="UP000325255"/>
    </source>
</evidence>
<dbReference type="AlphaFoldDB" id="A0A5M6ITJ7"/>
<dbReference type="EMBL" id="VWPK01000019">
    <property type="protein sequence ID" value="KAA5611634.1"/>
    <property type="molecule type" value="Genomic_DNA"/>
</dbReference>
<evidence type="ECO:0000313" key="1">
    <source>
        <dbReference type="EMBL" id="KAA5611634.1"/>
    </source>
</evidence>
<organism evidence="1 2">
    <name type="scientific">Rhodovastum atsumiense</name>
    <dbReference type="NCBI Taxonomy" id="504468"/>
    <lineage>
        <taxon>Bacteria</taxon>
        <taxon>Pseudomonadati</taxon>
        <taxon>Pseudomonadota</taxon>
        <taxon>Alphaproteobacteria</taxon>
        <taxon>Acetobacterales</taxon>
        <taxon>Acetobacteraceae</taxon>
        <taxon>Rhodovastum</taxon>
    </lineage>
</organism>
<accession>A0A5M6ITJ7</accession>
<reference evidence="1 2" key="1">
    <citation type="submission" date="2019-09" db="EMBL/GenBank/DDBJ databases">
        <title>Genome sequence of Rhodovastum atsumiense, a diverse member of the Acetobacteraceae family of non-sulfur purple photosynthetic bacteria.</title>
        <authorList>
            <person name="Meyer T."/>
            <person name="Kyndt J."/>
        </authorList>
    </citation>
    <scope>NUCLEOTIDE SEQUENCE [LARGE SCALE GENOMIC DNA]</scope>
    <source>
        <strain evidence="1 2">DSM 21279</strain>
    </source>
</reference>
<keyword evidence="2" id="KW-1185">Reference proteome</keyword>